<comment type="caution">
    <text evidence="3">The sequence shown here is derived from an EMBL/GenBank/DDBJ whole genome shotgun (WGS) entry which is preliminary data.</text>
</comment>
<gene>
    <name evidence="3" type="ORF">PGRAN_08158</name>
</gene>
<dbReference type="PANTHER" id="PTHR45947:SF3">
    <property type="entry name" value="SULFOQUINOVOSYL TRANSFERASE SQD2"/>
    <property type="match status" value="1"/>
</dbReference>
<dbReference type="Proteomes" id="UP000019253">
    <property type="component" value="Unassembled WGS sequence"/>
</dbReference>
<dbReference type="GO" id="GO:0016758">
    <property type="term" value="F:hexosyltransferase activity"/>
    <property type="evidence" value="ECO:0007669"/>
    <property type="project" value="TreeGrafter"/>
</dbReference>
<sequence length="404" mass="46727">MGSHMKKILIISQNFYPEIGSAANRTKFLFQKLSERNQVTLITTDPRYPNQNLYKQDDFWEEALDETRVIRVKPRTKKYANNILKRFLFYLEVMLQFIRAIVGQGKDTDTVYISTPPISVGVAGLFAKRFLKARLIVEVRDLWPETLIGVKRWNNRFFLGFAYWLENKIYHQADEIVVNSEGFVDYIIAKGISKQKIHFIPNSLTEAEFECSATQNRVNDKETKTIIYTGNVGLAQEMDGFFELAARFKANEAITFKIIGYGFKLQEIKQRLQQYQLTNVTILPPQKRSQVLQEIGKADVAYVTLVDHPIFEKVIPGKIIDYMGMGVPIIGNVSGYSSCVIEKANCGYTFQHNQIDEMYQKVKELVENPEMAQRIGCNGYQYAYQHHRWQQNFKKMEGIIDCGK</sequence>
<dbReference type="InterPro" id="IPR028098">
    <property type="entry name" value="Glyco_trans_4-like_N"/>
</dbReference>
<dbReference type="Pfam" id="PF00534">
    <property type="entry name" value="Glycos_transf_1"/>
    <property type="match status" value="1"/>
</dbReference>
<proteinExistence type="predicted"/>
<name>W7BK93_9LIST</name>
<dbReference type="CDD" id="cd03794">
    <property type="entry name" value="GT4_WbuB-like"/>
    <property type="match status" value="1"/>
</dbReference>
<reference evidence="3 4" key="1">
    <citation type="journal article" date="2014" name="Int. J. Syst. Evol. Microbiol.">
        <title>Listeria floridensis sp. nov., Listeria aquatica sp. nov., Listeria cornellensis sp. nov., Listeria riparia sp. nov. and Listeria grandensis sp. nov., from agricultural and natural environments.</title>
        <authorList>
            <person name="den Bakker H.C."/>
            <person name="Warchocki S."/>
            <person name="Wright E.M."/>
            <person name="Allred A.F."/>
            <person name="Ahlstrom C."/>
            <person name="Manuel C.S."/>
            <person name="Stasiewicz M.J."/>
            <person name="Burrell A."/>
            <person name="Roof S."/>
            <person name="Strawn L."/>
            <person name="Fortes E.D."/>
            <person name="Nightingale K.K."/>
            <person name="Kephart D."/>
            <person name="Wiedmann M."/>
        </authorList>
    </citation>
    <scope>NUCLEOTIDE SEQUENCE [LARGE SCALE GENOMIC DNA]</scope>
    <source>
        <strain evidence="4">FSL F6-971</strain>
    </source>
</reference>
<dbReference type="InterPro" id="IPR050194">
    <property type="entry name" value="Glycosyltransferase_grp1"/>
</dbReference>
<feature type="domain" description="Glycosyltransferase subfamily 4-like N-terminal" evidence="2">
    <location>
        <begin position="38"/>
        <end position="202"/>
    </location>
</feature>
<dbReference type="STRING" id="1265819.PGRAN_08158"/>
<dbReference type="PATRIC" id="fig|1265819.5.peg.1633"/>
<keyword evidence="4" id="KW-1185">Reference proteome</keyword>
<dbReference type="InterPro" id="IPR001296">
    <property type="entry name" value="Glyco_trans_1"/>
</dbReference>
<keyword evidence="3" id="KW-0808">Transferase</keyword>
<evidence type="ECO:0000313" key="4">
    <source>
        <dbReference type="Proteomes" id="UP000019253"/>
    </source>
</evidence>
<dbReference type="Gene3D" id="3.40.50.2000">
    <property type="entry name" value="Glycogen Phosphorylase B"/>
    <property type="match status" value="2"/>
</dbReference>
<protein>
    <submittedName>
        <fullName evidence="3">Group 1 glycosyl transferase</fullName>
    </submittedName>
</protein>
<organism evidence="3 4">
    <name type="scientific">Listeria grandensis FSL F6-0971</name>
    <dbReference type="NCBI Taxonomy" id="1265819"/>
    <lineage>
        <taxon>Bacteria</taxon>
        <taxon>Bacillati</taxon>
        <taxon>Bacillota</taxon>
        <taxon>Bacilli</taxon>
        <taxon>Bacillales</taxon>
        <taxon>Listeriaceae</taxon>
        <taxon>Listeria</taxon>
    </lineage>
</organism>
<evidence type="ECO:0000313" key="3">
    <source>
        <dbReference type="EMBL" id="EUJ23616.1"/>
    </source>
</evidence>
<accession>W7BK93</accession>
<evidence type="ECO:0000259" key="1">
    <source>
        <dbReference type="Pfam" id="PF00534"/>
    </source>
</evidence>
<dbReference type="PANTHER" id="PTHR45947">
    <property type="entry name" value="SULFOQUINOVOSYL TRANSFERASE SQD2"/>
    <property type="match status" value="1"/>
</dbReference>
<dbReference type="EMBL" id="AODD01000009">
    <property type="protein sequence ID" value="EUJ23616.1"/>
    <property type="molecule type" value="Genomic_DNA"/>
</dbReference>
<evidence type="ECO:0000259" key="2">
    <source>
        <dbReference type="Pfam" id="PF13579"/>
    </source>
</evidence>
<dbReference type="SUPFAM" id="SSF53756">
    <property type="entry name" value="UDP-Glycosyltransferase/glycogen phosphorylase"/>
    <property type="match status" value="1"/>
</dbReference>
<dbReference type="Pfam" id="PF13579">
    <property type="entry name" value="Glyco_trans_4_4"/>
    <property type="match status" value="1"/>
</dbReference>
<feature type="domain" description="Glycosyl transferase family 1" evidence="1">
    <location>
        <begin position="218"/>
        <end position="381"/>
    </location>
</feature>
<dbReference type="AlphaFoldDB" id="W7BK93"/>